<dbReference type="InterPro" id="IPR036282">
    <property type="entry name" value="Glutathione-S-Trfase_C_sf"/>
</dbReference>
<sequence>MNKIEFYSAWFCPFAQRAWLTLEYHKIPYEYVESLSVKMDQSEGIHGYEKNPRLLELNPKGLVPTLSIPLEAAKGVELKDRELKRIEDSTILTESIDCIEFLNAMAGKNGSSTHSLIPDPALIADTHRMNQNICSTFYKVLMKPTREEQKEAFVFFARSIAEFLDDVQDDGFYKSSFPTIVDIAVIPWILRLPLLQHYRPTLKLDEELSKTFVEKLDSYVKRINGLSAVKQTLWKDENDLIAAYKRYANGTATSQVGIAVRSGNNAHDV</sequence>
<dbReference type="EMBL" id="KV784370">
    <property type="protein sequence ID" value="OEU10804.1"/>
    <property type="molecule type" value="Genomic_DNA"/>
</dbReference>
<dbReference type="PANTHER" id="PTHR43968">
    <property type="match status" value="1"/>
</dbReference>
<dbReference type="InterPro" id="IPR036249">
    <property type="entry name" value="Thioredoxin-like_sf"/>
</dbReference>
<evidence type="ECO:0000313" key="2">
    <source>
        <dbReference type="EMBL" id="OEU10804.1"/>
    </source>
</evidence>
<dbReference type="OrthoDB" id="204810at2759"/>
<name>A0A1E7EY88_9STRA</name>
<keyword evidence="3" id="KW-1185">Reference proteome</keyword>
<feature type="domain" description="GST N-terminal" evidence="1">
    <location>
        <begin position="2"/>
        <end position="110"/>
    </location>
</feature>
<organism evidence="2 3">
    <name type="scientific">Fragilariopsis cylindrus CCMP1102</name>
    <dbReference type="NCBI Taxonomy" id="635003"/>
    <lineage>
        <taxon>Eukaryota</taxon>
        <taxon>Sar</taxon>
        <taxon>Stramenopiles</taxon>
        <taxon>Ochrophyta</taxon>
        <taxon>Bacillariophyta</taxon>
        <taxon>Bacillariophyceae</taxon>
        <taxon>Bacillariophycidae</taxon>
        <taxon>Bacillariales</taxon>
        <taxon>Bacillariaceae</taxon>
        <taxon>Fragilariopsis</taxon>
    </lineage>
</organism>
<dbReference type="InterPro" id="IPR004045">
    <property type="entry name" value="Glutathione_S-Trfase_N"/>
</dbReference>
<dbReference type="AlphaFoldDB" id="A0A1E7EY88"/>
<protein>
    <recommendedName>
        <fullName evidence="1">GST N-terminal domain-containing protein</fullName>
    </recommendedName>
</protein>
<dbReference type="PROSITE" id="PS50404">
    <property type="entry name" value="GST_NTER"/>
    <property type="match status" value="1"/>
</dbReference>
<dbReference type="Pfam" id="PF13409">
    <property type="entry name" value="GST_N_2"/>
    <property type="match status" value="1"/>
</dbReference>
<accession>A0A1E7EY88</accession>
<evidence type="ECO:0000259" key="1">
    <source>
        <dbReference type="PROSITE" id="PS50404"/>
    </source>
</evidence>
<dbReference type="SUPFAM" id="SSF47616">
    <property type="entry name" value="GST C-terminal domain-like"/>
    <property type="match status" value="1"/>
</dbReference>
<reference evidence="2 3" key="1">
    <citation type="submission" date="2016-09" db="EMBL/GenBank/DDBJ databases">
        <title>Extensive genetic diversity and differential bi-allelic expression allows diatom success in the polar Southern Ocean.</title>
        <authorList>
            <consortium name="DOE Joint Genome Institute"/>
            <person name="Mock T."/>
            <person name="Otillar R.P."/>
            <person name="Strauss J."/>
            <person name="Dupont C."/>
            <person name="Frickenhaus S."/>
            <person name="Maumus F."/>
            <person name="Mcmullan M."/>
            <person name="Sanges R."/>
            <person name="Schmutz J."/>
            <person name="Toseland A."/>
            <person name="Valas R."/>
            <person name="Veluchamy A."/>
            <person name="Ward B.J."/>
            <person name="Allen A."/>
            <person name="Barry K."/>
            <person name="Falciatore A."/>
            <person name="Ferrante M."/>
            <person name="Fortunato A.E."/>
            <person name="Gloeckner G."/>
            <person name="Gruber A."/>
            <person name="Hipkin R."/>
            <person name="Janech M."/>
            <person name="Kroth P."/>
            <person name="Leese F."/>
            <person name="Lindquist E."/>
            <person name="Lyon B.R."/>
            <person name="Martin J."/>
            <person name="Mayer C."/>
            <person name="Parker M."/>
            <person name="Quesneville H."/>
            <person name="Raymond J."/>
            <person name="Uhlig C."/>
            <person name="Valentin K.U."/>
            <person name="Worden A.Z."/>
            <person name="Armbrust E.V."/>
            <person name="Bowler C."/>
            <person name="Green B."/>
            <person name="Moulton V."/>
            <person name="Van Oosterhout C."/>
            <person name="Grigoriev I."/>
        </authorList>
    </citation>
    <scope>NUCLEOTIDE SEQUENCE [LARGE SCALE GENOMIC DNA]</scope>
    <source>
        <strain evidence="2 3">CCMP1102</strain>
    </source>
</reference>
<proteinExistence type="predicted"/>
<dbReference type="Gene3D" id="1.20.1050.10">
    <property type="match status" value="1"/>
</dbReference>
<dbReference type="InParanoid" id="A0A1E7EY88"/>
<dbReference type="PANTHER" id="PTHR43968:SF6">
    <property type="entry name" value="GLUTATHIONE S-TRANSFERASE OMEGA"/>
    <property type="match status" value="1"/>
</dbReference>
<gene>
    <name evidence="2" type="ORF">FRACYDRAFT_270991</name>
</gene>
<dbReference type="Proteomes" id="UP000095751">
    <property type="component" value="Unassembled WGS sequence"/>
</dbReference>
<dbReference type="Gene3D" id="3.40.30.10">
    <property type="entry name" value="Glutaredoxin"/>
    <property type="match status" value="1"/>
</dbReference>
<dbReference type="InterPro" id="IPR050983">
    <property type="entry name" value="GST_Omega/HSP26"/>
</dbReference>
<evidence type="ECO:0000313" key="3">
    <source>
        <dbReference type="Proteomes" id="UP000095751"/>
    </source>
</evidence>
<dbReference type="GO" id="GO:0005737">
    <property type="term" value="C:cytoplasm"/>
    <property type="evidence" value="ECO:0007669"/>
    <property type="project" value="TreeGrafter"/>
</dbReference>
<dbReference type="SUPFAM" id="SSF52833">
    <property type="entry name" value="Thioredoxin-like"/>
    <property type="match status" value="1"/>
</dbReference>
<dbReference type="CDD" id="cd00570">
    <property type="entry name" value="GST_N_family"/>
    <property type="match status" value="1"/>
</dbReference>
<dbReference type="KEGG" id="fcy:FRACYDRAFT_270991"/>